<accession>A0A9N9GAV0</accession>
<evidence type="ECO:0000313" key="1">
    <source>
        <dbReference type="EMBL" id="CAG8589203.1"/>
    </source>
</evidence>
<name>A0A9N9GAV0_9GLOM</name>
<sequence>MVLETAWVKELDDFIDQLEIERKQKKIHKELASDFENFGNEELVEKVPSKKICQTLIKTFDVFVARKGWILRIDLLKVGKAYFI</sequence>
<comment type="caution">
    <text evidence="1">The sequence shown here is derived from an EMBL/GenBank/DDBJ whole genome shotgun (WGS) entry which is preliminary data.</text>
</comment>
<dbReference type="Proteomes" id="UP000789342">
    <property type="component" value="Unassembled WGS sequence"/>
</dbReference>
<protein>
    <submittedName>
        <fullName evidence="1">8204_t:CDS:1</fullName>
    </submittedName>
</protein>
<proteinExistence type="predicted"/>
<evidence type="ECO:0000313" key="2">
    <source>
        <dbReference type="Proteomes" id="UP000789342"/>
    </source>
</evidence>
<reference evidence="1" key="1">
    <citation type="submission" date="2021-06" db="EMBL/GenBank/DDBJ databases">
        <authorList>
            <person name="Kallberg Y."/>
            <person name="Tangrot J."/>
            <person name="Rosling A."/>
        </authorList>
    </citation>
    <scope>NUCLEOTIDE SEQUENCE</scope>
    <source>
        <strain evidence="1">CL551</strain>
    </source>
</reference>
<dbReference type="EMBL" id="CAJVPV010005337">
    <property type="protein sequence ID" value="CAG8589203.1"/>
    <property type="molecule type" value="Genomic_DNA"/>
</dbReference>
<gene>
    <name evidence="1" type="ORF">AMORRO_LOCUS7268</name>
</gene>
<dbReference type="AlphaFoldDB" id="A0A9N9GAV0"/>
<keyword evidence="2" id="KW-1185">Reference proteome</keyword>
<organism evidence="1 2">
    <name type="scientific">Acaulospora morrowiae</name>
    <dbReference type="NCBI Taxonomy" id="94023"/>
    <lineage>
        <taxon>Eukaryota</taxon>
        <taxon>Fungi</taxon>
        <taxon>Fungi incertae sedis</taxon>
        <taxon>Mucoromycota</taxon>
        <taxon>Glomeromycotina</taxon>
        <taxon>Glomeromycetes</taxon>
        <taxon>Diversisporales</taxon>
        <taxon>Acaulosporaceae</taxon>
        <taxon>Acaulospora</taxon>
    </lineage>
</organism>